<dbReference type="GO" id="GO:0016787">
    <property type="term" value="F:hydrolase activity"/>
    <property type="evidence" value="ECO:0007669"/>
    <property type="project" value="UniProtKB-KW"/>
</dbReference>
<evidence type="ECO:0000313" key="3">
    <source>
        <dbReference type="EMBL" id="REH44814.1"/>
    </source>
</evidence>
<dbReference type="Proteomes" id="UP000256269">
    <property type="component" value="Unassembled WGS sequence"/>
</dbReference>
<dbReference type="Pfam" id="PF00857">
    <property type="entry name" value="Isochorismatase"/>
    <property type="match status" value="1"/>
</dbReference>
<dbReference type="OrthoDB" id="9814140at2"/>
<comment type="caution">
    <text evidence="3">The sequence shown here is derived from an EMBL/GenBank/DDBJ whole genome shotgun (WGS) entry which is preliminary data.</text>
</comment>
<dbReference type="InterPro" id="IPR000868">
    <property type="entry name" value="Isochorismatase-like_dom"/>
</dbReference>
<reference evidence="3 4" key="1">
    <citation type="submission" date="2018-08" db="EMBL/GenBank/DDBJ databases">
        <title>Genomic Encyclopedia of Archaeal and Bacterial Type Strains, Phase II (KMG-II): from individual species to whole genera.</title>
        <authorList>
            <person name="Goeker M."/>
        </authorList>
    </citation>
    <scope>NUCLEOTIDE SEQUENCE [LARGE SCALE GENOMIC DNA]</scope>
    <source>
        <strain evidence="3 4">DSM 45791</strain>
    </source>
</reference>
<dbReference type="CDD" id="cd00431">
    <property type="entry name" value="cysteine_hydrolases"/>
    <property type="match status" value="1"/>
</dbReference>
<dbReference type="InterPro" id="IPR050272">
    <property type="entry name" value="Isochorismatase-like_hydrls"/>
</dbReference>
<sequence>MTETALLVMDVQRSMVSRFGSDPDYLPRLRQAIAHARATDVLVGHVAVGFRPGHPEVSPANATFGRMIGTDAFTPADPGAEIHPDIAPAPGDPVFTKKRVSAFAGTDLDLVLRSSGIRHLVLAGIATSGCVLSTVRQAFDLDYRLTVLSDGCLDADPEVHRVLTTAVFPGQADVVTIADWTS</sequence>
<evidence type="ECO:0000259" key="2">
    <source>
        <dbReference type="Pfam" id="PF00857"/>
    </source>
</evidence>
<evidence type="ECO:0000256" key="1">
    <source>
        <dbReference type="ARBA" id="ARBA00022801"/>
    </source>
</evidence>
<dbReference type="SUPFAM" id="SSF52499">
    <property type="entry name" value="Isochorismatase-like hydrolases"/>
    <property type="match status" value="1"/>
</dbReference>
<feature type="domain" description="Isochorismatase-like" evidence="2">
    <location>
        <begin position="4"/>
        <end position="179"/>
    </location>
</feature>
<dbReference type="EMBL" id="QUNO01000008">
    <property type="protein sequence ID" value="REH44814.1"/>
    <property type="molecule type" value="Genomic_DNA"/>
</dbReference>
<accession>A0A3E0HGG3</accession>
<dbReference type="InterPro" id="IPR036380">
    <property type="entry name" value="Isochorismatase-like_sf"/>
</dbReference>
<dbReference type="PANTHER" id="PTHR43540:SF1">
    <property type="entry name" value="ISOCHORISMATASE HYDROLASE"/>
    <property type="match status" value="1"/>
</dbReference>
<name>A0A3E0HGG3_9PSEU</name>
<keyword evidence="4" id="KW-1185">Reference proteome</keyword>
<dbReference type="Gene3D" id="3.40.50.850">
    <property type="entry name" value="Isochorismatase-like"/>
    <property type="match status" value="1"/>
</dbReference>
<gene>
    <name evidence="3" type="ORF">BCF44_108294</name>
</gene>
<dbReference type="RefSeq" id="WP_116176732.1">
    <property type="nucleotide sequence ID" value="NZ_CP144375.1"/>
</dbReference>
<evidence type="ECO:0000313" key="4">
    <source>
        <dbReference type="Proteomes" id="UP000256269"/>
    </source>
</evidence>
<keyword evidence="1" id="KW-0378">Hydrolase</keyword>
<protein>
    <submittedName>
        <fullName evidence="3">Nicotinamidase-related amidase</fullName>
    </submittedName>
</protein>
<proteinExistence type="predicted"/>
<dbReference type="PANTHER" id="PTHR43540">
    <property type="entry name" value="PEROXYUREIDOACRYLATE/UREIDOACRYLATE AMIDOHYDROLASE-RELATED"/>
    <property type="match status" value="1"/>
</dbReference>
<dbReference type="AlphaFoldDB" id="A0A3E0HGG3"/>
<organism evidence="3 4">
    <name type="scientific">Kutzneria buriramensis</name>
    <dbReference type="NCBI Taxonomy" id="1045776"/>
    <lineage>
        <taxon>Bacteria</taxon>
        <taxon>Bacillati</taxon>
        <taxon>Actinomycetota</taxon>
        <taxon>Actinomycetes</taxon>
        <taxon>Pseudonocardiales</taxon>
        <taxon>Pseudonocardiaceae</taxon>
        <taxon>Kutzneria</taxon>
    </lineage>
</organism>